<protein>
    <recommendedName>
        <fullName evidence="11">Nuclease PA3</fullName>
    </recommendedName>
</protein>
<dbReference type="GO" id="GO:0004519">
    <property type="term" value="F:endonuclease activity"/>
    <property type="evidence" value="ECO:0007669"/>
    <property type="project" value="UniProtKB-KW"/>
</dbReference>
<dbReference type="Proteomes" id="UP000193240">
    <property type="component" value="Unassembled WGS sequence"/>
</dbReference>
<feature type="chain" id="PRO_5012508500" description="Nuclease PA3" evidence="8">
    <location>
        <begin position="20"/>
        <end position="309"/>
    </location>
</feature>
<dbReference type="GO" id="GO:0006308">
    <property type="term" value="P:DNA catabolic process"/>
    <property type="evidence" value="ECO:0007669"/>
    <property type="project" value="InterPro"/>
</dbReference>
<dbReference type="GO" id="GO:0016788">
    <property type="term" value="F:hydrolase activity, acting on ester bonds"/>
    <property type="evidence" value="ECO:0007669"/>
    <property type="project" value="InterPro"/>
</dbReference>
<dbReference type="GO" id="GO:0046872">
    <property type="term" value="F:metal ion binding"/>
    <property type="evidence" value="ECO:0007669"/>
    <property type="project" value="UniProtKB-KW"/>
</dbReference>
<evidence type="ECO:0000256" key="7">
    <source>
        <dbReference type="ARBA" id="ARBA00023180"/>
    </source>
</evidence>
<dbReference type="PANTHER" id="PTHR33146">
    <property type="entry name" value="ENDONUCLEASE 4"/>
    <property type="match status" value="1"/>
</dbReference>
<keyword evidence="10" id="KW-1185">Reference proteome</keyword>
<dbReference type="Pfam" id="PF02265">
    <property type="entry name" value="S1-P1_nuclease"/>
    <property type="match status" value="1"/>
</dbReference>
<dbReference type="GO" id="GO:0003676">
    <property type="term" value="F:nucleic acid binding"/>
    <property type="evidence" value="ECO:0007669"/>
    <property type="project" value="InterPro"/>
</dbReference>
<evidence type="ECO:0000313" key="9">
    <source>
        <dbReference type="EMBL" id="OSS52399.1"/>
    </source>
</evidence>
<dbReference type="AlphaFoldDB" id="A0A1Y2M9C1"/>
<keyword evidence="7" id="KW-0325">Glycoprotein</keyword>
<dbReference type="InterPro" id="IPR003154">
    <property type="entry name" value="S1/P1nuclease"/>
</dbReference>
<dbReference type="SUPFAM" id="SSF48537">
    <property type="entry name" value="Phospholipase C/P1 nuclease"/>
    <property type="match status" value="1"/>
</dbReference>
<evidence type="ECO:0000256" key="3">
    <source>
        <dbReference type="ARBA" id="ARBA00022723"/>
    </source>
</evidence>
<dbReference type="InterPro" id="IPR008947">
    <property type="entry name" value="PLipase_C/P1_nuclease_dom_sf"/>
</dbReference>
<feature type="signal peptide" evidence="8">
    <location>
        <begin position="1"/>
        <end position="19"/>
    </location>
</feature>
<proteinExistence type="inferred from homology"/>
<gene>
    <name evidence="9" type="ORF">B5807_02136</name>
</gene>
<evidence type="ECO:0000313" key="10">
    <source>
        <dbReference type="Proteomes" id="UP000193240"/>
    </source>
</evidence>
<name>A0A1Y2M9C1_EPING</name>
<keyword evidence="3" id="KW-0479">Metal-binding</keyword>
<evidence type="ECO:0000256" key="2">
    <source>
        <dbReference type="ARBA" id="ARBA00022722"/>
    </source>
</evidence>
<evidence type="ECO:0000256" key="8">
    <source>
        <dbReference type="SAM" id="SignalP"/>
    </source>
</evidence>
<dbReference type="CDD" id="cd11010">
    <property type="entry name" value="S1-P1_nuclease"/>
    <property type="match status" value="1"/>
</dbReference>
<dbReference type="Gene3D" id="1.10.575.10">
    <property type="entry name" value="P1 Nuclease"/>
    <property type="match status" value="1"/>
</dbReference>
<keyword evidence="6" id="KW-1015">Disulfide bond</keyword>
<evidence type="ECO:0000256" key="4">
    <source>
        <dbReference type="ARBA" id="ARBA00022759"/>
    </source>
</evidence>
<evidence type="ECO:0000256" key="6">
    <source>
        <dbReference type="ARBA" id="ARBA00023157"/>
    </source>
</evidence>
<comment type="similarity">
    <text evidence="1">Belongs to the nuclease type I family.</text>
</comment>
<accession>A0A1Y2M9C1</accession>
<keyword evidence="8" id="KW-0732">Signal</keyword>
<keyword evidence="4" id="KW-0255">Endonuclease</keyword>
<evidence type="ECO:0008006" key="11">
    <source>
        <dbReference type="Google" id="ProtNLM"/>
    </source>
</evidence>
<dbReference type="PANTHER" id="PTHR33146:SF26">
    <property type="entry name" value="ENDONUCLEASE 4"/>
    <property type="match status" value="1"/>
</dbReference>
<sequence length="309" mass="34282">MVTMKLVFPAALWLSRVVAWNTDVHNQIGFLAETFIRPETRSILAEILEPQYNGSIGRGAAWADGYAHTTEGRFSYQWHWIDTHDQPPQQCSLNYTKDCAEGGCVVSAIANQTGILRSCIDQVRAGTLSGGSNLTCSYALKWVSHFLGDIAQPLHASGRAAGGNFYRVKFANVSTELHAVWDGFIPYYAAKVQKPFSNHSIDPFFEGLASRIRRDGFYEAPYMWVACSDPSTPIKCATTWATESNKWTCDYVYRRLHGDEDLGYNGYADGAVPIVELQISKAAYRLATWLDKLIGAEGPAVGSEEVFEL</sequence>
<dbReference type="InParanoid" id="A0A1Y2M9C1"/>
<dbReference type="EMBL" id="KZ107839">
    <property type="protein sequence ID" value="OSS52399.1"/>
    <property type="molecule type" value="Genomic_DNA"/>
</dbReference>
<dbReference type="OMA" id="QLHAVWD"/>
<evidence type="ECO:0000256" key="5">
    <source>
        <dbReference type="ARBA" id="ARBA00022801"/>
    </source>
</evidence>
<organism evidence="9 10">
    <name type="scientific">Epicoccum nigrum</name>
    <name type="common">Soil fungus</name>
    <name type="synonym">Epicoccum purpurascens</name>
    <dbReference type="NCBI Taxonomy" id="105696"/>
    <lineage>
        <taxon>Eukaryota</taxon>
        <taxon>Fungi</taxon>
        <taxon>Dikarya</taxon>
        <taxon>Ascomycota</taxon>
        <taxon>Pezizomycotina</taxon>
        <taxon>Dothideomycetes</taxon>
        <taxon>Pleosporomycetidae</taxon>
        <taxon>Pleosporales</taxon>
        <taxon>Pleosporineae</taxon>
        <taxon>Didymellaceae</taxon>
        <taxon>Epicoccum</taxon>
    </lineage>
</organism>
<keyword evidence="5" id="KW-0378">Hydrolase</keyword>
<keyword evidence="2" id="KW-0540">Nuclease</keyword>
<evidence type="ECO:0000256" key="1">
    <source>
        <dbReference type="ARBA" id="ARBA00009547"/>
    </source>
</evidence>
<dbReference type="STRING" id="105696.A0A1Y2M9C1"/>
<reference evidence="9 10" key="1">
    <citation type="journal article" date="2017" name="Genome Announc.">
        <title>Genome sequence of the saprophytic ascomycete Epicoccum nigrum ICMP 19927 strain isolated from New Zealand.</title>
        <authorList>
            <person name="Fokin M."/>
            <person name="Fleetwood D."/>
            <person name="Weir B.S."/>
            <person name="Villas-Boas S.G."/>
        </authorList>
    </citation>
    <scope>NUCLEOTIDE SEQUENCE [LARGE SCALE GENOMIC DNA]</scope>
    <source>
        <strain evidence="9 10">ICMP 19927</strain>
    </source>
</reference>